<feature type="non-terminal residue" evidence="1">
    <location>
        <position position="105"/>
    </location>
</feature>
<sequence length="105" mass="12095">AKRVKQSSICLGKLTFLINHFLAQYCLTILPAVPIVFSAEVSNCATRNSRARGNSRCFCEVSIYWIFLGKKKVLLIRPKRILCDDGNYRESRWFTGWTKVSNTFE</sequence>
<reference evidence="1" key="1">
    <citation type="submission" date="2021-06" db="EMBL/GenBank/DDBJ databases">
        <authorList>
            <person name="Hodson N. C."/>
            <person name="Mongue J. A."/>
            <person name="Jaron S. K."/>
        </authorList>
    </citation>
    <scope>NUCLEOTIDE SEQUENCE</scope>
</reference>
<keyword evidence="2" id="KW-1185">Reference proteome</keyword>
<evidence type="ECO:0000313" key="1">
    <source>
        <dbReference type="EMBL" id="CAG7729953.1"/>
    </source>
</evidence>
<dbReference type="AlphaFoldDB" id="A0A8J2JYT3"/>
<dbReference type="Proteomes" id="UP000708208">
    <property type="component" value="Unassembled WGS sequence"/>
</dbReference>
<gene>
    <name evidence="1" type="ORF">AFUS01_LOCUS18636</name>
</gene>
<accession>A0A8J2JYT3</accession>
<dbReference type="EMBL" id="CAJVCH010186978">
    <property type="protein sequence ID" value="CAG7729953.1"/>
    <property type="molecule type" value="Genomic_DNA"/>
</dbReference>
<evidence type="ECO:0000313" key="2">
    <source>
        <dbReference type="Proteomes" id="UP000708208"/>
    </source>
</evidence>
<organism evidence="1 2">
    <name type="scientific">Allacma fusca</name>
    <dbReference type="NCBI Taxonomy" id="39272"/>
    <lineage>
        <taxon>Eukaryota</taxon>
        <taxon>Metazoa</taxon>
        <taxon>Ecdysozoa</taxon>
        <taxon>Arthropoda</taxon>
        <taxon>Hexapoda</taxon>
        <taxon>Collembola</taxon>
        <taxon>Symphypleona</taxon>
        <taxon>Sminthuridae</taxon>
        <taxon>Allacma</taxon>
    </lineage>
</organism>
<name>A0A8J2JYT3_9HEXA</name>
<feature type="non-terminal residue" evidence="1">
    <location>
        <position position="1"/>
    </location>
</feature>
<protein>
    <submittedName>
        <fullName evidence="1">Uncharacterized protein</fullName>
    </submittedName>
</protein>
<dbReference type="OrthoDB" id="2020662at2759"/>
<comment type="caution">
    <text evidence="1">The sequence shown here is derived from an EMBL/GenBank/DDBJ whole genome shotgun (WGS) entry which is preliminary data.</text>
</comment>
<proteinExistence type="predicted"/>